<comment type="caution">
    <text evidence="2">The sequence shown here is derived from an EMBL/GenBank/DDBJ whole genome shotgun (WGS) entry which is preliminary data.</text>
</comment>
<feature type="domain" description="Transcription regulator PadR N-terminal" evidence="1">
    <location>
        <begin position="21"/>
        <end position="88"/>
    </location>
</feature>
<dbReference type="SUPFAM" id="SSF46785">
    <property type="entry name" value="Winged helix' DNA-binding domain"/>
    <property type="match status" value="1"/>
</dbReference>
<dbReference type="PANTHER" id="PTHR33169:SF13">
    <property type="entry name" value="PADR-FAMILY TRANSCRIPTIONAL REGULATOR"/>
    <property type="match status" value="1"/>
</dbReference>
<protein>
    <submittedName>
        <fullName evidence="2">Transcriptional regulator, PadR family</fullName>
    </submittedName>
</protein>
<gene>
    <name evidence="2" type="ORF">GRAN_2078</name>
</gene>
<dbReference type="RefSeq" id="WP_128912702.1">
    <property type="nucleotide sequence ID" value="NZ_RDSM01000001.1"/>
</dbReference>
<dbReference type="InterPro" id="IPR005149">
    <property type="entry name" value="Tscrpt_reg_PadR_N"/>
</dbReference>
<dbReference type="AlphaFoldDB" id="A0A4Q0T9H7"/>
<dbReference type="Pfam" id="PF03551">
    <property type="entry name" value="PadR"/>
    <property type="match status" value="1"/>
</dbReference>
<dbReference type="InterPro" id="IPR052509">
    <property type="entry name" value="Metal_resp_DNA-bind_regulator"/>
</dbReference>
<dbReference type="InterPro" id="IPR036390">
    <property type="entry name" value="WH_DNA-bd_sf"/>
</dbReference>
<keyword evidence="3" id="KW-1185">Reference proteome</keyword>
<dbReference type="Proteomes" id="UP000289437">
    <property type="component" value="Unassembled WGS sequence"/>
</dbReference>
<evidence type="ECO:0000313" key="3">
    <source>
        <dbReference type="Proteomes" id="UP000289437"/>
    </source>
</evidence>
<accession>A0A4Q0T9H7</accession>
<dbReference type="Gene3D" id="1.10.10.10">
    <property type="entry name" value="Winged helix-like DNA-binding domain superfamily/Winged helix DNA-binding domain"/>
    <property type="match status" value="1"/>
</dbReference>
<evidence type="ECO:0000313" key="2">
    <source>
        <dbReference type="EMBL" id="RXH58768.1"/>
    </source>
</evidence>
<dbReference type="EMBL" id="RDSM01000001">
    <property type="protein sequence ID" value="RXH58768.1"/>
    <property type="molecule type" value="Genomic_DNA"/>
</dbReference>
<organism evidence="2 3">
    <name type="scientific">Granulicella sibirica</name>
    <dbReference type="NCBI Taxonomy" id="2479048"/>
    <lineage>
        <taxon>Bacteria</taxon>
        <taxon>Pseudomonadati</taxon>
        <taxon>Acidobacteriota</taxon>
        <taxon>Terriglobia</taxon>
        <taxon>Terriglobales</taxon>
        <taxon>Acidobacteriaceae</taxon>
        <taxon>Granulicella</taxon>
    </lineage>
</organism>
<reference evidence="2 3" key="1">
    <citation type="submission" date="2018-11" db="EMBL/GenBank/DDBJ databases">
        <authorList>
            <person name="Mardanov A.V."/>
            <person name="Ravin N.V."/>
            <person name="Dedysh S.N."/>
        </authorList>
    </citation>
    <scope>NUCLEOTIDE SEQUENCE [LARGE SCALE GENOMIC DNA]</scope>
    <source>
        <strain evidence="2 3">AF10</strain>
    </source>
</reference>
<dbReference type="OrthoDB" id="9814826at2"/>
<dbReference type="PANTHER" id="PTHR33169">
    <property type="entry name" value="PADR-FAMILY TRANSCRIPTIONAL REGULATOR"/>
    <property type="match status" value="1"/>
</dbReference>
<name>A0A4Q0T9H7_9BACT</name>
<evidence type="ECO:0000259" key="1">
    <source>
        <dbReference type="Pfam" id="PF03551"/>
    </source>
</evidence>
<sequence>MSAVSSETNESSPLTPAVFAILLALADGEKHGYAIMQEAREHTPMGPGTLYGSLDRLLASGMVEETGVDGDARRRFYKLTDGGVRALALETVRLERASARARAKGVRSIEVRA</sequence>
<proteinExistence type="predicted"/>
<reference evidence="3" key="2">
    <citation type="submission" date="2019-02" db="EMBL/GenBank/DDBJ databases">
        <title>Granulicella sibirica sp. nov., a psychrotolerant acidobacterium isolated from an organic soil layer in forested tundra, West Siberia.</title>
        <authorList>
            <person name="Oshkin I.Y."/>
            <person name="Kulichevskaya I.S."/>
            <person name="Rijpstra W.I.C."/>
            <person name="Sinninghe Damste J.S."/>
            <person name="Rakitin A.L."/>
            <person name="Ravin N.V."/>
            <person name="Dedysh S.N."/>
        </authorList>
    </citation>
    <scope>NUCLEOTIDE SEQUENCE [LARGE SCALE GENOMIC DNA]</scope>
    <source>
        <strain evidence="3">AF10</strain>
    </source>
</reference>
<dbReference type="InterPro" id="IPR036388">
    <property type="entry name" value="WH-like_DNA-bd_sf"/>
</dbReference>